<dbReference type="AlphaFoldDB" id="A0A1X6ZLE3"/>
<dbReference type="Proteomes" id="UP000240624">
    <property type="component" value="Unassembled WGS sequence"/>
</dbReference>
<dbReference type="EMBL" id="PYGB01000007">
    <property type="protein sequence ID" value="PSK85909.1"/>
    <property type="molecule type" value="Genomic_DNA"/>
</dbReference>
<evidence type="ECO:0000313" key="1">
    <source>
        <dbReference type="EMBL" id="PSK85909.1"/>
    </source>
</evidence>
<reference evidence="1 4" key="2">
    <citation type="submission" date="2018-03" db="EMBL/GenBank/DDBJ databases">
        <title>Genomic Encyclopedia of Archaeal and Bacterial Type Strains, Phase II (KMG-II): from individual species to whole genera.</title>
        <authorList>
            <person name="Goeker M."/>
        </authorList>
    </citation>
    <scope>NUCLEOTIDE SEQUENCE [LARGE SCALE GENOMIC DNA]</scope>
    <source>
        <strain evidence="1 4">DSM 29956</strain>
    </source>
</reference>
<sequence length="29" mass="3245">MIIGPRVDTEAMQAEFRERTAPALLDEAI</sequence>
<protein>
    <submittedName>
        <fullName evidence="2">Uncharacterized protein</fullName>
    </submittedName>
</protein>
<gene>
    <name evidence="1" type="ORF">CLV79_107139</name>
    <name evidence="2" type="ORF">LOS8367_02601</name>
</gene>
<reference evidence="2 3" key="1">
    <citation type="submission" date="2017-03" db="EMBL/GenBank/DDBJ databases">
        <authorList>
            <person name="Afonso C.L."/>
            <person name="Miller P.J."/>
            <person name="Scott M.A."/>
            <person name="Spackman E."/>
            <person name="Goraichik I."/>
            <person name="Dimitrov K.M."/>
            <person name="Suarez D.L."/>
            <person name="Swayne D.E."/>
        </authorList>
    </citation>
    <scope>NUCLEOTIDE SEQUENCE [LARGE SCALE GENOMIC DNA]</scope>
    <source>
        <strain evidence="2 3">CECT 8367</strain>
    </source>
</reference>
<name>A0A1X6ZLE3_9RHOB</name>
<keyword evidence="4" id="KW-1185">Reference proteome</keyword>
<evidence type="ECO:0000313" key="2">
    <source>
        <dbReference type="EMBL" id="SLN55188.1"/>
    </source>
</evidence>
<organism evidence="2 3">
    <name type="scientific">Limimaricola soesokkakensis</name>
    <dbReference type="NCBI Taxonomy" id="1343159"/>
    <lineage>
        <taxon>Bacteria</taxon>
        <taxon>Pseudomonadati</taxon>
        <taxon>Pseudomonadota</taxon>
        <taxon>Alphaproteobacteria</taxon>
        <taxon>Rhodobacterales</taxon>
        <taxon>Paracoccaceae</taxon>
        <taxon>Limimaricola</taxon>
    </lineage>
</organism>
<dbReference type="EMBL" id="FWFY01000008">
    <property type="protein sequence ID" value="SLN55188.1"/>
    <property type="molecule type" value="Genomic_DNA"/>
</dbReference>
<dbReference type="Proteomes" id="UP000193495">
    <property type="component" value="Unassembled WGS sequence"/>
</dbReference>
<evidence type="ECO:0000313" key="4">
    <source>
        <dbReference type="Proteomes" id="UP000240624"/>
    </source>
</evidence>
<evidence type="ECO:0000313" key="3">
    <source>
        <dbReference type="Proteomes" id="UP000193495"/>
    </source>
</evidence>
<proteinExistence type="predicted"/>
<accession>A0A1X6ZLE3</accession>